<keyword evidence="6" id="KW-0812">Transmembrane</keyword>
<feature type="domain" description="Trimeric autotransporter adhesin YadA-like stalk" evidence="14">
    <location>
        <begin position="402"/>
        <end position="433"/>
    </location>
</feature>
<dbReference type="GO" id="GO:0015031">
    <property type="term" value="P:protein transport"/>
    <property type="evidence" value="ECO:0007669"/>
    <property type="project" value="UniProtKB-KW"/>
</dbReference>
<dbReference type="SUPFAM" id="SSF54523">
    <property type="entry name" value="Pili subunits"/>
    <property type="match status" value="1"/>
</dbReference>
<evidence type="ECO:0000256" key="7">
    <source>
        <dbReference type="ARBA" id="ARBA00022729"/>
    </source>
</evidence>
<evidence type="ECO:0000259" key="12">
    <source>
        <dbReference type="Pfam" id="PF03895"/>
    </source>
</evidence>
<feature type="domain" description="Trimeric autotransporter adhesin YadA-like head" evidence="13">
    <location>
        <begin position="552"/>
        <end position="577"/>
    </location>
</feature>
<dbReference type="SUPFAM" id="SSF101967">
    <property type="entry name" value="Adhesin YadA, collagen-binding domain"/>
    <property type="match status" value="5"/>
</dbReference>
<feature type="coiled-coil region" evidence="11">
    <location>
        <begin position="72"/>
        <end position="99"/>
    </location>
</feature>
<dbReference type="GO" id="GO:0009986">
    <property type="term" value="C:cell surface"/>
    <property type="evidence" value="ECO:0007669"/>
    <property type="project" value="UniProtKB-SubCell"/>
</dbReference>
<organism evidence="16 17">
    <name type="scientific">Phocoenobacter skyensis</name>
    <dbReference type="NCBI Taxonomy" id="97481"/>
    <lineage>
        <taxon>Bacteria</taxon>
        <taxon>Pseudomonadati</taxon>
        <taxon>Pseudomonadota</taxon>
        <taxon>Gammaproteobacteria</taxon>
        <taxon>Pasteurellales</taxon>
        <taxon>Pasteurellaceae</taxon>
        <taxon>Phocoenobacter</taxon>
    </lineage>
</organism>
<feature type="domain" description="Trimeric autotransporter adhesin YadA-like stalk" evidence="14">
    <location>
        <begin position="1230"/>
        <end position="1267"/>
    </location>
</feature>
<accession>A0A1H7U3S7</accession>
<evidence type="ECO:0000313" key="17">
    <source>
        <dbReference type="Proteomes" id="UP000198883"/>
    </source>
</evidence>
<keyword evidence="5" id="KW-1134">Transmembrane beta strand</keyword>
<dbReference type="Pfam" id="PF13018">
    <property type="entry name" value="ESPR"/>
    <property type="match status" value="1"/>
</dbReference>
<feature type="domain" description="Trimeric autotransporter adhesin YadA-like head" evidence="13">
    <location>
        <begin position="488"/>
        <end position="507"/>
    </location>
</feature>
<dbReference type="InterPro" id="IPR045584">
    <property type="entry name" value="Pilin-like"/>
</dbReference>
<evidence type="ECO:0000256" key="8">
    <source>
        <dbReference type="ARBA" id="ARBA00022927"/>
    </source>
</evidence>
<feature type="domain" description="Trimeric autotransporter adhesin YadA-like stalk" evidence="14">
    <location>
        <begin position="971"/>
        <end position="999"/>
    </location>
</feature>
<evidence type="ECO:0000256" key="11">
    <source>
        <dbReference type="SAM" id="Coils"/>
    </source>
</evidence>
<evidence type="ECO:0000256" key="2">
    <source>
        <dbReference type="ARBA" id="ARBA00004442"/>
    </source>
</evidence>
<dbReference type="Gene3D" id="3.30.1300.30">
    <property type="entry name" value="GSPII I/J protein-like"/>
    <property type="match status" value="1"/>
</dbReference>
<sequence length="2281" mass="232256">MNNIYKVVFNKATQTFTAVSELAKSKTKTHSSTTNKPQVQAGRSSFKFAKMTLSVLIALGLSTSSIATTLTPEELKQQIDDLKAQVEKLEKQKNYFHVNSANYNQSGTDDNADVINGIGGAKGAYSVTAGVDAQAISQDSVALGHNAKAADTYAVAIGHGAQALGHRSIAIGDDAITGVGLQSTAVGHGARATGLESTAFGNYSHALGEQALAIGNDVFAGGIYSIAMGTRWIGSNDPEGHEGGEGERTTTDGNFAIAIGSGYDRNSQNQIAESDGDYGIALGTSARTEKAGVAGVAIGRFSSVDKLGGVAIGSRSAAHRAAMSTASLGVDANATVDTNKVYASKGISDIDKEAILSTVKGELGAVSVGSQDRTFKLRDKFDQDGNVIEEGKTFTIKGATRQIINVAAGSEDSDAVNVAQLKAAFNAVGTAKNYFHVNKTENTQTGNESNEAFVDGIGGAKGGLAIAGGVNAQATGDSSVAFGYDADAIGSNAIAIGREAYAYGTHSSTTEVDGTVALGHKAQAKVGGNVAIGTEAVAEELRSTAIGYGTRATGQMSTALGQNAHATSTESLALGSFTHATGAQTIAVGNDLFAEGTQSIVIGTRHIGSSSPDNGLNGEGKDTATNGAFAIAIGSGAGRGSDVQLAESDADYGIALGTSSRTEARARAGVAIGLLSSAESSGGVALGRDSIANRNAISGKKTSTEAQASAGAVYANEAATGDDKSDILKTVQGRLGAVSVGTGDREFAERDYKEGEETKAGEKHAISKGTRQIINVAAGSEDSDAVNVAQLKAVAHTAEKHTEVKNGTNVADVVKTTGTDGHDIYTVNVEGTKVAGSTDVVVSSTADAATNDTTYNVDLSAGIKAEIANKSVEKVAAGTGIKVTSTADDDKTYTVELDQTAKTQLAKEESVVSTNNNVAITHATTNSTGGLEYALTLASNLTGITSIGNAPNGGKIILGETDKNISVNGGKLTNVKQGTENTDAVNVKQLKDYVTSTAKPTAVTVNEGTEANSNDYNTTGNLQIKETTANGGKPTYDIKLADKVTLGTADNQIVIDGTTGNITAGGVAIDGAANTVKGLSNTTFDPNATYTGGQAATQEQLKVVSDVAADKSIEEVVGTNGIAVTSSTGETDKTYTVGLDTATQTKVDNALQSIKTEINGQTVVQTLDKDNNIAKFNEGKNIVLTNNNGSIQVATANDLKGLTSVVLGNALGNDTVSLTTGGINAGQKVITNVATGVNGTDAVNVAQLTDTVNKSKVEVKNGTNVADVVKTTGTDGHDIYTVNVEGTKVAGSTDVVVSSTADVATNDTTYNVDLSAGIKAEIANKSVEKVAAGTGIKVTSTADDDKTYTVELDQTAKTQLAKEESVVSTNNNVAITHATTNSTGGLEYALTLASNLTGITSIGNAPNGGKIILGETDKNISVNGGKLTNVKQGTENTDAVNVKQLKDYVTSTAKPTAVTVNEGTEANSNAYNTTGNLQIKETTANGGKPTYDIKLADKVTLGTADNQIVIDGTAGNVTAGGVAIDGTAKTVKGLSNTTFDPNATYTGGQAATQEQLKAVSDVAADKSIEKVVGTNGIAVTSSTGETDKTYTVGLDTTTKNSIDSALQSIVTQIDGAEVKTLTKDNNNANFLTGKNIVLTNEGGGIKVATADNLKGLTSVILGDVAGDTVVSLTQNGINAGQKVIRNVATGVNGTDAVNVNQLESVVNTAATKAKTEVAGGTNVAGVVKTTGTDGHDIYTVNVEGTKVAGSTDVVVSSTTDATTNDTTYTVRLSDDFKTKAKDQSVEKVVAGTGIKVTSTAGDDKTYTVELDDLVKTQLAKEESVVAADTNVVISQTKTNRTGGKEFEIKLADTVTLGTGDNQVVIDGTKGKVTAGLVTVNGKEGTINGLTNKTFDKDNFVSGQAATEDQLSAVAKSLTTDIANKGLNFKGNEGSVHRALGTALTIEGEKGADATQHLNENSKTAADNLYVKAEGDKLEIKLSEDVKNLNSVVLGTDASDKDTVALTKDGINAGSKKVTHVADGTIANDSTDAVNGSQLFDVADSVKNNFGGNANVADDGTLTFTDIGGTGEDTIHDAIASLKKVTDLGVSIVTQIDGKDVKTLSKADNKANFVAGKNIALTAEKGAIKVSTKDDLEVNSIANVKGTKLSLGEGAITLATKKSNANPTGAVQIKNVAAGIADTDAVNVAQLKGVTKAIDNVASEMEDIKGGVSSAMAAALLPQAYLPGQSVVSLAGATYKKNTAVAVGLSTISDNGKWIIKGSLNTNSTGEVGGGIGAGYAW</sequence>
<evidence type="ECO:0000256" key="10">
    <source>
        <dbReference type="ARBA" id="ARBA00023237"/>
    </source>
</evidence>
<feature type="domain" description="Trimeric autotransporter adhesin YadA-like stalk" evidence="14">
    <location>
        <begin position="1684"/>
        <end position="1722"/>
    </location>
</feature>
<dbReference type="CDD" id="cd12820">
    <property type="entry name" value="LbR_YadA-like"/>
    <property type="match status" value="2"/>
</dbReference>
<evidence type="ECO:0000256" key="9">
    <source>
        <dbReference type="ARBA" id="ARBA00023136"/>
    </source>
</evidence>
<feature type="domain" description="Trimeric autotransporter adhesin YadA-like head" evidence="13">
    <location>
        <begin position="460"/>
        <end position="486"/>
    </location>
</feature>
<feature type="domain" description="Trimeric autotransporter adhesin YadA-like head" evidence="13">
    <location>
        <begin position="530"/>
        <end position="549"/>
    </location>
</feature>
<protein>
    <submittedName>
        <fullName evidence="16">Autotransporter adhesin</fullName>
    </submittedName>
</protein>
<keyword evidence="10" id="KW-0998">Cell outer membrane</keyword>
<feature type="domain" description="Trimeric autotransporter adhesin YadA-like stalk" evidence="14">
    <location>
        <begin position="2016"/>
        <end position="2058"/>
    </location>
</feature>
<evidence type="ECO:0000313" key="16">
    <source>
        <dbReference type="EMBL" id="SEL91474.1"/>
    </source>
</evidence>
<evidence type="ECO:0000256" key="5">
    <source>
        <dbReference type="ARBA" id="ARBA00022452"/>
    </source>
</evidence>
<feature type="domain" description="Trimeric autotransporter adhesin YadA-like stalk" evidence="14">
    <location>
        <begin position="772"/>
        <end position="811"/>
    </location>
</feature>
<keyword evidence="4" id="KW-0813">Transport</keyword>
<name>A0A1H7U3S7_9PAST</name>
<dbReference type="EMBL" id="FOBN01000001">
    <property type="protein sequence ID" value="SEL91474.1"/>
    <property type="molecule type" value="Genomic_DNA"/>
</dbReference>
<dbReference type="Proteomes" id="UP000198883">
    <property type="component" value="Unassembled WGS sequence"/>
</dbReference>
<dbReference type="InterPro" id="IPR008635">
    <property type="entry name" value="Coiled_stalk_dom"/>
</dbReference>
<feature type="domain" description="Trimeric autotransporter adhesin YadA-like C-terminal membrane anchor" evidence="12">
    <location>
        <begin position="2221"/>
        <end position="2281"/>
    </location>
</feature>
<dbReference type="RefSeq" id="WP_090919551.1">
    <property type="nucleotide sequence ID" value="NZ_FOBN01000001.1"/>
</dbReference>
<keyword evidence="8" id="KW-0653">Protein transport</keyword>
<comment type="similarity">
    <text evidence="3">Belongs to the autotransporter-2 (AT-2) (TC 1.B.40) family.</text>
</comment>
<evidence type="ECO:0000259" key="13">
    <source>
        <dbReference type="Pfam" id="PF05658"/>
    </source>
</evidence>
<proteinExistence type="inferred from homology"/>
<feature type="domain" description="Trimeric autotransporter adhesin YadA-like head" evidence="13">
    <location>
        <begin position="180"/>
        <end position="204"/>
    </location>
</feature>
<feature type="domain" description="ESPR" evidence="15">
    <location>
        <begin position="1"/>
        <end position="42"/>
    </location>
</feature>
<dbReference type="GO" id="GO:0009279">
    <property type="term" value="C:cell outer membrane"/>
    <property type="evidence" value="ECO:0007669"/>
    <property type="project" value="UniProtKB-SubCell"/>
</dbReference>
<evidence type="ECO:0000256" key="1">
    <source>
        <dbReference type="ARBA" id="ARBA00004241"/>
    </source>
</evidence>
<evidence type="ECO:0000256" key="6">
    <source>
        <dbReference type="ARBA" id="ARBA00022692"/>
    </source>
</evidence>
<dbReference type="STRING" id="97481.SAMN05444853_101141"/>
<evidence type="ECO:0000259" key="14">
    <source>
        <dbReference type="Pfam" id="PF05662"/>
    </source>
</evidence>
<evidence type="ECO:0000256" key="3">
    <source>
        <dbReference type="ARBA" id="ARBA00005848"/>
    </source>
</evidence>
<evidence type="ECO:0000259" key="15">
    <source>
        <dbReference type="Pfam" id="PF13018"/>
    </source>
</evidence>
<dbReference type="OrthoDB" id="5672862at2"/>
<dbReference type="Gene3D" id="2.150.10.10">
    <property type="entry name" value="Serralysin-like metalloprotease, C-terminal"/>
    <property type="match status" value="7"/>
</dbReference>
<dbReference type="InterPro" id="IPR005594">
    <property type="entry name" value="YadA_C"/>
</dbReference>
<dbReference type="InterPro" id="IPR008640">
    <property type="entry name" value="Adhesin_Head_dom"/>
</dbReference>
<reference evidence="17" key="1">
    <citation type="submission" date="2016-10" db="EMBL/GenBank/DDBJ databases">
        <authorList>
            <person name="Varghese N."/>
            <person name="Submissions S."/>
        </authorList>
    </citation>
    <scope>NUCLEOTIDE SEQUENCE [LARGE SCALE GENOMIC DNA]</scope>
    <source>
        <strain evidence="17">DSM 24204</strain>
    </source>
</reference>
<dbReference type="Pfam" id="PF03895">
    <property type="entry name" value="YadA_anchor"/>
    <property type="match status" value="1"/>
</dbReference>
<dbReference type="Pfam" id="PF05662">
    <property type="entry name" value="YadA_stalk"/>
    <property type="match status" value="8"/>
</dbReference>
<gene>
    <name evidence="16" type="ORF">SAMN05444853_101141</name>
</gene>
<feature type="domain" description="Trimeric autotransporter adhesin YadA-like stalk" evidence="14">
    <location>
        <begin position="1426"/>
        <end position="1454"/>
    </location>
</feature>
<feature type="domain" description="Trimeric autotransporter adhesin YadA-like head" evidence="13">
    <location>
        <begin position="135"/>
        <end position="161"/>
    </location>
</feature>
<feature type="domain" description="Trimeric autotransporter adhesin YadA-like stalk" evidence="14">
    <location>
        <begin position="2171"/>
        <end position="2201"/>
    </location>
</feature>
<comment type="subcellular location">
    <subcellularLocation>
        <location evidence="2">Cell outer membrane</location>
    </subcellularLocation>
    <subcellularLocation>
        <location evidence="1">Cell surface</location>
    </subcellularLocation>
</comment>
<keyword evidence="7" id="KW-0732">Signal</keyword>
<dbReference type="InterPro" id="IPR011049">
    <property type="entry name" value="Serralysin-like_metalloprot_C"/>
</dbReference>
<dbReference type="InterPro" id="IPR024973">
    <property type="entry name" value="ESPR"/>
</dbReference>
<keyword evidence="11" id="KW-0175">Coiled coil</keyword>
<evidence type="ECO:0000256" key="4">
    <source>
        <dbReference type="ARBA" id="ARBA00022448"/>
    </source>
</evidence>
<keyword evidence="9" id="KW-0472">Membrane</keyword>
<dbReference type="Pfam" id="PF05658">
    <property type="entry name" value="YadA_head"/>
    <property type="match status" value="6"/>
</dbReference>